<keyword evidence="3" id="KW-1185">Reference proteome</keyword>
<evidence type="ECO:0000313" key="3">
    <source>
        <dbReference type="Proteomes" id="UP000589896"/>
    </source>
</evidence>
<dbReference type="AlphaFoldDB" id="A0A7Z0QTQ5"/>
<dbReference type="InterPro" id="IPR029045">
    <property type="entry name" value="ClpP/crotonase-like_dom_sf"/>
</dbReference>
<reference evidence="2 3" key="1">
    <citation type="submission" date="2020-07" db="EMBL/GenBank/DDBJ databases">
        <title>isolation of Luteimonas sp. SJ-16.</title>
        <authorList>
            <person name="Huang X.-X."/>
            <person name="Xu L."/>
            <person name="Sun J.-Q."/>
        </authorList>
    </citation>
    <scope>NUCLEOTIDE SEQUENCE [LARGE SCALE GENOMIC DNA]</scope>
    <source>
        <strain evidence="2 3">SJ-16</strain>
    </source>
</reference>
<keyword evidence="1" id="KW-0732">Signal</keyword>
<evidence type="ECO:0000313" key="2">
    <source>
        <dbReference type="EMBL" id="NYZ63884.1"/>
    </source>
</evidence>
<dbReference type="EMBL" id="JACCJZ010000020">
    <property type="protein sequence ID" value="NYZ63884.1"/>
    <property type="molecule type" value="Genomic_DNA"/>
</dbReference>
<dbReference type="SUPFAM" id="SSF52096">
    <property type="entry name" value="ClpP/crotonase"/>
    <property type="match status" value="1"/>
</dbReference>
<dbReference type="Gene3D" id="3.90.226.10">
    <property type="entry name" value="2-enoyl-CoA Hydratase, Chain A, domain 1"/>
    <property type="match status" value="1"/>
</dbReference>
<protein>
    <recommendedName>
        <fullName evidence="4">Tail specific protease domain-containing protein</fullName>
    </recommendedName>
</protein>
<comment type="caution">
    <text evidence="2">The sequence shown here is derived from an EMBL/GenBank/DDBJ whole genome shotgun (WGS) entry which is preliminary data.</text>
</comment>
<sequence length="518" mass="55699">MTFGPCRAPGQPLQFRLPRWNPATRLSPACLLMLALALPAAAADGAPDWPDTLERDVRAFHAALRDSHPGPVDPANPGFAAALDAGLEQALARVPRTLDFAGYWWALREFQASFDDGHVQLATRDAAPTLPTRWPGFLTRSSDGDHVVATRLDDDALPALDARLLDCDGIDADALAQAVVGRFRGLWDLNAQRVAHAGRLFLDAGNPWVARPVACRFQEGARVRRVMLDWRDLEPAGLAERLTATRRLQATTTGVRTPRRGQLWIAAGSFSAERDAPALTALLSDLDDTARVRAARRVVLDLRGNGGGSSHWGREIARRLWGDAALAALPPGDSRVDWRVDAANLAAIRDFGAMLRAQPDPDAVMLHWVDIVDRGMSAALGRGEALWRHPADAEAMPAPPAPRPRAMAADVPVFVLADAACASACLDALDLWLPLGAVLVGGETSADTVYMDVREQTLPSGLAAVAIPMKVYRGRSRGHNQPYRPAHAWRGAFSDEAALAAWIDGLPPAGATPATHTR</sequence>
<feature type="signal peptide" evidence="1">
    <location>
        <begin position="1"/>
        <end position="42"/>
    </location>
</feature>
<evidence type="ECO:0008006" key="4">
    <source>
        <dbReference type="Google" id="ProtNLM"/>
    </source>
</evidence>
<accession>A0A7Z0QTQ5</accession>
<name>A0A7Z0QTQ5_9GAMM</name>
<evidence type="ECO:0000256" key="1">
    <source>
        <dbReference type="SAM" id="SignalP"/>
    </source>
</evidence>
<gene>
    <name evidence="2" type="ORF">H0E82_14125</name>
</gene>
<dbReference type="RefSeq" id="WP_180546075.1">
    <property type="nucleotide sequence ID" value="NZ_JACCJZ010000020.1"/>
</dbReference>
<feature type="chain" id="PRO_5030614910" description="Tail specific protease domain-containing protein" evidence="1">
    <location>
        <begin position="43"/>
        <end position="518"/>
    </location>
</feature>
<organism evidence="2 3">
    <name type="scientific">Luteimonas deserti</name>
    <dbReference type="NCBI Taxonomy" id="2752306"/>
    <lineage>
        <taxon>Bacteria</taxon>
        <taxon>Pseudomonadati</taxon>
        <taxon>Pseudomonadota</taxon>
        <taxon>Gammaproteobacteria</taxon>
        <taxon>Lysobacterales</taxon>
        <taxon>Lysobacteraceae</taxon>
        <taxon>Luteimonas</taxon>
    </lineage>
</organism>
<dbReference type="Proteomes" id="UP000589896">
    <property type="component" value="Unassembled WGS sequence"/>
</dbReference>
<proteinExistence type="predicted"/>